<accession>A0A3D8LIF7</accession>
<feature type="domain" description="Secretion system C-terminal sorting" evidence="2">
    <location>
        <begin position="804"/>
        <end position="877"/>
    </location>
</feature>
<gene>
    <name evidence="4" type="ORF">DXT99_02440</name>
</gene>
<feature type="chain" id="PRO_5017583064" evidence="1">
    <location>
        <begin position="21"/>
        <end position="879"/>
    </location>
</feature>
<dbReference type="Pfam" id="PF24595">
    <property type="entry name" value="DUF7619"/>
    <property type="match status" value="1"/>
</dbReference>
<name>A0A3D8LIF7_9BACT</name>
<dbReference type="Pfam" id="PF18962">
    <property type="entry name" value="Por_Secre_tail"/>
    <property type="match status" value="1"/>
</dbReference>
<evidence type="ECO:0000313" key="4">
    <source>
        <dbReference type="EMBL" id="RDV16662.1"/>
    </source>
</evidence>
<feature type="domain" description="DUF7619" evidence="3">
    <location>
        <begin position="645"/>
        <end position="778"/>
    </location>
</feature>
<dbReference type="SUPFAM" id="SSF82171">
    <property type="entry name" value="DPP6 N-terminal domain-like"/>
    <property type="match status" value="1"/>
</dbReference>
<evidence type="ECO:0000259" key="3">
    <source>
        <dbReference type="Pfam" id="PF24595"/>
    </source>
</evidence>
<keyword evidence="1" id="KW-0732">Signal</keyword>
<dbReference type="NCBIfam" id="TIGR04183">
    <property type="entry name" value="Por_Secre_tail"/>
    <property type="match status" value="1"/>
</dbReference>
<organism evidence="4 5">
    <name type="scientific">Pontibacter diazotrophicus</name>
    <dbReference type="NCBI Taxonomy" id="1400979"/>
    <lineage>
        <taxon>Bacteria</taxon>
        <taxon>Pseudomonadati</taxon>
        <taxon>Bacteroidota</taxon>
        <taxon>Cytophagia</taxon>
        <taxon>Cytophagales</taxon>
        <taxon>Hymenobacteraceae</taxon>
        <taxon>Pontibacter</taxon>
    </lineage>
</organism>
<dbReference type="InterPro" id="IPR026444">
    <property type="entry name" value="Secre_tail"/>
</dbReference>
<evidence type="ECO:0000313" key="5">
    <source>
        <dbReference type="Proteomes" id="UP000256708"/>
    </source>
</evidence>
<reference evidence="5" key="1">
    <citation type="submission" date="2018-08" db="EMBL/GenBank/DDBJ databases">
        <authorList>
            <person name="Liu Z.-W."/>
            <person name="Du Z.-J."/>
        </authorList>
    </citation>
    <scope>NUCLEOTIDE SEQUENCE [LARGE SCALE GENOMIC DNA]</scope>
    <source>
        <strain evidence="5">H4X</strain>
    </source>
</reference>
<dbReference type="Proteomes" id="UP000256708">
    <property type="component" value="Unassembled WGS sequence"/>
</dbReference>
<proteinExistence type="predicted"/>
<dbReference type="RefSeq" id="WP_115563936.1">
    <property type="nucleotide sequence ID" value="NZ_QRGR01000003.1"/>
</dbReference>
<feature type="signal peptide" evidence="1">
    <location>
        <begin position="1"/>
        <end position="20"/>
    </location>
</feature>
<comment type="caution">
    <text evidence="4">The sequence shown here is derived from an EMBL/GenBank/DDBJ whole genome shotgun (WGS) entry which is preliminary data.</text>
</comment>
<dbReference type="AlphaFoldDB" id="A0A3D8LIF7"/>
<dbReference type="EMBL" id="QRGR01000003">
    <property type="protein sequence ID" value="RDV16662.1"/>
    <property type="molecule type" value="Genomic_DNA"/>
</dbReference>
<evidence type="ECO:0000259" key="2">
    <source>
        <dbReference type="Pfam" id="PF18962"/>
    </source>
</evidence>
<sequence>MRQTYTLLLFLALFSFAANAQKAVLLHSFEDANSFSDFVLAEEKLFLSKSSSFEVYNMPDGHTFHIPKVRTSDLFADITMGGVGNEIIYNTENGNINITEGIQSREILPFHRSYSISTGKNFTLAIVAPIDTVLKVVAIDRVTKEVTTLFERNVWVYGTKLSYLESGDHMFFTIQMEDKRVEIHQTDGSREGTIYIGDVKPINYSDNTYGYLMNNDEEVYYVSVDQETTGHTPTATQFYKPGEPHITPIDAVLNIGLYEDQTYGRNNVFYGYDRRSKTLVKTQDGSYSNVFEVDNFISFQDEFLSNVVFSANSSAIASGDSLVTLFETNGTSTGTNLIAENVDAFFNKKSVIEYEGYLYFFKYDAVNGRELWRYDGNKAYLVEDIIPGTAGLFEPKFFVYQDELYFTARHTEETSRIDLYKLSDTASEIKLNSFADYNSNGLKDPEEPFIHNMTYNLAIQNQLLYTSDKINNINLEHGTYTIAPVAKEGWLPTSTEQQITVNLPEDNGSSYSFGFTPQQRLTKVNASLMSDATRCGFPTPYTLHYSNSGFTKASGTIKVKQEAKFNYESASPAPTRISGDTLIWQINDLEVGKKGTITLHFTMPGVEHMGDTLISNLLTSFKSPDTESTHADTTILQQILTCSYDPNDIQANPAGIGEKHLTLKNQELEYLIRFQNMGTDKAFNIVVQNELQQEFDLSSFNIIGSSHDMYSVVNGNQVSFHFNNIQLPDDKTDEPGSHGYILYSIKPKSGMPDSTIVENQAFIYFDYNPAIETNVTFNTLVDKLPLKKTVLSVRDDLPKDALVVFPNPASGFVRVDWLAGNTAALTSYSIMNNKGQQVLQAEFNIQDVHQIDVTALPPGLYLLKAMKQGQIFTKRVILR</sequence>
<dbReference type="InterPro" id="IPR055353">
    <property type="entry name" value="DUF7619"/>
</dbReference>
<evidence type="ECO:0000256" key="1">
    <source>
        <dbReference type="SAM" id="SignalP"/>
    </source>
</evidence>
<dbReference type="OrthoDB" id="1524003at2"/>
<keyword evidence="5" id="KW-1185">Reference proteome</keyword>
<protein>
    <submittedName>
        <fullName evidence="4">T9SS C-terminal target domain-containing protein</fullName>
    </submittedName>
</protein>